<keyword evidence="6" id="KW-0460">Magnesium</keyword>
<dbReference type="SUPFAM" id="SSF81301">
    <property type="entry name" value="Nucleotidyltransferase"/>
    <property type="match status" value="1"/>
</dbReference>
<dbReference type="EC" id="2.7.7.19" evidence="3"/>
<evidence type="ECO:0000256" key="4">
    <source>
        <dbReference type="ARBA" id="ARBA00022679"/>
    </source>
</evidence>
<dbReference type="AlphaFoldDB" id="A0AAF0IV20"/>
<feature type="compositionally biased region" description="Basic and acidic residues" evidence="7">
    <location>
        <begin position="499"/>
        <end position="508"/>
    </location>
</feature>
<feature type="domain" description="Poly(A) RNA polymerase mitochondrial-like central palm" evidence="9">
    <location>
        <begin position="78"/>
        <end position="208"/>
    </location>
</feature>
<evidence type="ECO:0000256" key="7">
    <source>
        <dbReference type="SAM" id="MobiDB-lite"/>
    </source>
</evidence>
<keyword evidence="10" id="KW-0548">Nucleotidyltransferase</keyword>
<evidence type="ECO:0000259" key="9">
    <source>
        <dbReference type="Pfam" id="PF22600"/>
    </source>
</evidence>
<dbReference type="Pfam" id="PF03828">
    <property type="entry name" value="PAP_assoc"/>
    <property type="match status" value="1"/>
</dbReference>
<organism evidence="10 11">
    <name type="scientific">Malassezia obtusa</name>
    <dbReference type="NCBI Taxonomy" id="76774"/>
    <lineage>
        <taxon>Eukaryota</taxon>
        <taxon>Fungi</taxon>
        <taxon>Dikarya</taxon>
        <taxon>Basidiomycota</taxon>
        <taxon>Ustilaginomycotina</taxon>
        <taxon>Malasseziomycetes</taxon>
        <taxon>Malasseziales</taxon>
        <taxon>Malasseziaceae</taxon>
        <taxon>Malassezia</taxon>
    </lineage>
</organism>
<feature type="compositionally biased region" description="Basic and acidic residues" evidence="7">
    <location>
        <begin position="608"/>
        <end position="619"/>
    </location>
</feature>
<dbReference type="PANTHER" id="PTHR23092">
    <property type="entry name" value="POLY(A) RNA POLYMERASE"/>
    <property type="match status" value="1"/>
</dbReference>
<comment type="cofactor">
    <cofactor evidence="1">
        <name>Mn(2+)</name>
        <dbReference type="ChEBI" id="CHEBI:29035"/>
    </cofactor>
</comment>
<dbReference type="PANTHER" id="PTHR23092:SF15">
    <property type="entry name" value="INACTIVE NON-CANONICAL POLY(A) RNA POLYMERASE PROTEIN TRF4-2-RELATED"/>
    <property type="match status" value="1"/>
</dbReference>
<evidence type="ECO:0000256" key="1">
    <source>
        <dbReference type="ARBA" id="ARBA00001936"/>
    </source>
</evidence>
<dbReference type="GO" id="GO:0031123">
    <property type="term" value="P:RNA 3'-end processing"/>
    <property type="evidence" value="ECO:0007669"/>
    <property type="project" value="TreeGrafter"/>
</dbReference>
<evidence type="ECO:0000256" key="3">
    <source>
        <dbReference type="ARBA" id="ARBA00012388"/>
    </source>
</evidence>
<keyword evidence="4 10" id="KW-0808">Transferase</keyword>
<dbReference type="Gene3D" id="1.10.1410.10">
    <property type="match status" value="1"/>
</dbReference>
<dbReference type="InterPro" id="IPR043519">
    <property type="entry name" value="NT_sf"/>
</dbReference>
<keyword evidence="5" id="KW-0479">Metal-binding</keyword>
<evidence type="ECO:0000313" key="10">
    <source>
        <dbReference type="EMBL" id="WFD01551.1"/>
    </source>
</evidence>
<proteinExistence type="inferred from homology"/>
<dbReference type="InterPro" id="IPR002058">
    <property type="entry name" value="PAP_assoc"/>
</dbReference>
<feature type="region of interest" description="Disordered" evidence="7">
    <location>
        <begin position="375"/>
        <end position="398"/>
    </location>
</feature>
<accession>A0AAF0IV20</accession>
<evidence type="ECO:0000259" key="8">
    <source>
        <dbReference type="Pfam" id="PF03828"/>
    </source>
</evidence>
<dbReference type="GO" id="GO:0010629">
    <property type="term" value="P:negative regulation of gene expression"/>
    <property type="evidence" value="ECO:0007669"/>
    <property type="project" value="UniProtKB-ARBA"/>
</dbReference>
<gene>
    <name evidence="10" type="ORF">MOBT1_000219</name>
</gene>
<dbReference type="GO" id="GO:1990817">
    <property type="term" value="F:poly(A) RNA polymerase activity"/>
    <property type="evidence" value="ECO:0007669"/>
    <property type="project" value="UniProtKB-EC"/>
</dbReference>
<dbReference type="EMBL" id="CP119934">
    <property type="protein sequence ID" value="WFD01551.1"/>
    <property type="molecule type" value="Genomic_DNA"/>
</dbReference>
<dbReference type="Gene3D" id="3.30.460.10">
    <property type="entry name" value="Beta Polymerase, domain 2"/>
    <property type="match status" value="1"/>
</dbReference>
<dbReference type="InterPro" id="IPR045862">
    <property type="entry name" value="Trf4-like"/>
</dbReference>
<keyword evidence="11" id="KW-1185">Reference proteome</keyword>
<dbReference type="GO" id="GO:0003729">
    <property type="term" value="F:mRNA binding"/>
    <property type="evidence" value="ECO:0007669"/>
    <property type="project" value="TreeGrafter"/>
</dbReference>
<evidence type="ECO:0000256" key="6">
    <source>
        <dbReference type="ARBA" id="ARBA00022842"/>
    </source>
</evidence>
<feature type="compositionally biased region" description="Basic and acidic residues" evidence="7">
    <location>
        <begin position="381"/>
        <end position="391"/>
    </location>
</feature>
<dbReference type="FunFam" id="3.30.460.10:FF:000006">
    <property type="entry name" value="non-canonical poly(A) RNA polymerase PAPD5"/>
    <property type="match status" value="1"/>
</dbReference>
<comment type="similarity">
    <text evidence="2">Belongs to the DNA polymerase type-B-like family.</text>
</comment>
<feature type="compositionally biased region" description="Basic and acidic residues" evidence="7">
    <location>
        <begin position="436"/>
        <end position="454"/>
    </location>
</feature>
<dbReference type="FunFam" id="1.10.1410.10:FF:000003">
    <property type="entry name" value="non-canonical poly(A) RNA polymerase PAPD7"/>
    <property type="match status" value="1"/>
</dbReference>
<reference evidence="10" key="1">
    <citation type="submission" date="2023-03" db="EMBL/GenBank/DDBJ databases">
        <title>Mating type loci evolution in Malassezia.</title>
        <authorList>
            <person name="Coelho M.A."/>
        </authorList>
    </citation>
    <scope>NUCLEOTIDE SEQUENCE</scope>
    <source>
        <strain evidence="10">CBS 7876</strain>
    </source>
</reference>
<evidence type="ECO:0000256" key="2">
    <source>
        <dbReference type="ARBA" id="ARBA00008593"/>
    </source>
</evidence>
<dbReference type="GO" id="GO:0043634">
    <property type="term" value="P:polyadenylation-dependent ncRNA catabolic process"/>
    <property type="evidence" value="ECO:0007669"/>
    <property type="project" value="TreeGrafter"/>
</dbReference>
<dbReference type="Proteomes" id="UP001214603">
    <property type="component" value="Chromosome 1"/>
</dbReference>
<protein>
    <recommendedName>
        <fullName evidence="3">polynucleotide adenylyltransferase</fullName>
        <ecNumber evidence="3">2.7.7.19</ecNumber>
    </recommendedName>
</protein>
<dbReference type="GO" id="GO:0005730">
    <property type="term" value="C:nucleolus"/>
    <property type="evidence" value="ECO:0007669"/>
    <property type="project" value="TreeGrafter"/>
</dbReference>
<evidence type="ECO:0000256" key="5">
    <source>
        <dbReference type="ARBA" id="ARBA00022723"/>
    </source>
</evidence>
<feature type="compositionally biased region" description="Basic and acidic residues" evidence="7">
    <location>
        <begin position="465"/>
        <end position="492"/>
    </location>
</feature>
<dbReference type="GO" id="GO:0046872">
    <property type="term" value="F:metal ion binding"/>
    <property type="evidence" value="ECO:0007669"/>
    <property type="project" value="UniProtKB-KW"/>
</dbReference>
<sequence>MADPDAGGFGTDDFIAFDLGEASDQETPETGEQKVTTVDDAVREHASARSTPWATQVEWHRCRNVAEMYVARSRRLNAEVRTYAQWICPTREEHECRVMVIELLQRALCSEWPDAEVRSFGSQDTQLYLPQGDIDLVVLSKSMDQRSREATLRSIAGCLRAHRLAEDIQVIGRAKVPIIKFVCPYGHFHVDISINQANGLQAARLVNRWLAKMPGLRPLVMVVKQLLQQRALSEVFTGGLGSYSVTLLVLSFLQLHPKLQREEIAAERNLGVLLLEFLELYGKNFGYDECGITVRGHGGYFSKRQRGWYDARKPFMLSIEDPHDVGNDIAKGSFAIISVRSALGGAFDILHAALCERANDLHAFRKRQRALYDAQRQNKHTHFDDAGDSRLHITSQTKEPESLLGSVLGVSREMIKRRTEIKELYESNALQGQLDKLPRVERPTADSHGEKRTAPADAQPAPKRTKAEPSKEERKAQKQDRKTLEREHEAERSAAAAARRAEQKADVRPDDEDAATVHAPEGPVRRRAERNEDSEEDSKYAAPGRARKRQRDVWSGVELGNSDESDADLIASDAPFVTESSDSEPAEAPAPKRTPAQGVSIAGRAKRERTSTLSKRDRMAFWSAKSGASSRGERESP</sequence>
<dbReference type="Pfam" id="PF22600">
    <property type="entry name" value="MTPAP-like_central"/>
    <property type="match status" value="1"/>
</dbReference>
<dbReference type="InterPro" id="IPR054708">
    <property type="entry name" value="MTPAP-like_central"/>
</dbReference>
<dbReference type="SUPFAM" id="SSF81631">
    <property type="entry name" value="PAP/OAS1 substrate-binding domain"/>
    <property type="match status" value="1"/>
</dbReference>
<feature type="domain" description="PAP-associated" evidence="8">
    <location>
        <begin position="269"/>
        <end position="326"/>
    </location>
</feature>
<feature type="region of interest" description="Disordered" evidence="7">
    <location>
        <begin position="434"/>
        <end position="637"/>
    </location>
</feature>
<dbReference type="GO" id="GO:0031499">
    <property type="term" value="C:TRAMP complex"/>
    <property type="evidence" value="ECO:0007669"/>
    <property type="project" value="UniProtKB-ARBA"/>
</dbReference>
<dbReference type="CDD" id="cd05402">
    <property type="entry name" value="NT_PAP_TUTase"/>
    <property type="match status" value="1"/>
</dbReference>
<evidence type="ECO:0000313" key="11">
    <source>
        <dbReference type="Proteomes" id="UP001214603"/>
    </source>
</evidence>
<name>A0AAF0IV20_9BASI</name>
<dbReference type="GO" id="GO:0071035">
    <property type="term" value="P:nuclear polyadenylation-dependent rRNA catabolic process"/>
    <property type="evidence" value="ECO:0007669"/>
    <property type="project" value="UniProtKB-ARBA"/>
</dbReference>